<dbReference type="SMART" id="SM00856">
    <property type="entry name" value="PMEI"/>
    <property type="match status" value="1"/>
</dbReference>
<dbReference type="GO" id="GO:0030599">
    <property type="term" value="F:pectinesterase activity"/>
    <property type="evidence" value="ECO:0007669"/>
    <property type="project" value="UniProtKB-UniRule"/>
</dbReference>
<evidence type="ECO:0000256" key="9">
    <source>
        <dbReference type="RuleBase" id="RU000589"/>
    </source>
</evidence>
<evidence type="ECO:0000256" key="1">
    <source>
        <dbReference type="ARBA" id="ARBA00004191"/>
    </source>
</evidence>
<dbReference type="NCBIfam" id="TIGR01614">
    <property type="entry name" value="PME_inhib"/>
    <property type="match status" value="1"/>
</dbReference>
<dbReference type="Gene3D" id="2.160.20.10">
    <property type="entry name" value="Single-stranded right-handed beta-helix, Pectin lyase-like"/>
    <property type="match status" value="1"/>
</dbReference>
<organism evidence="11 12">
    <name type="scientific">Momordica charantia</name>
    <name type="common">Bitter gourd</name>
    <name type="synonym">Balsam pear</name>
    <dbReference type="NCBI Taxonomy" id="3673"/>
    <lineage>
        <taxon>Eukaryota</taxon>
        <taxon>Viridiplantae</taxon>
        <taxon>Streptophyta</taxon>
        <taxon>Embryophyta</taxon>
        <taxon>Tracheophyta</taxon>
        <taxon>Spermatophyta</taxon>
        <taxon>Magnoliopsida</taxon>
        <taxon>eudicotyledons</taxon>
        <taxon>Gunneridae</taxon>
        <taxon>Pentapetalae</taxon>
        <taxon>rosids</taxon>
        <taxon>fabids</taxon>
        <taxon>Cucurbitales</taxon>
        <taxon>Cucurbitaceae</taxon>
        <taxon>Momordiceae</taxon>
        <taxon>Momordica</taxon>
    </lineage>
</organism>
<dbReference type="GO" id="GO:0042545">
    <property type="term" value="P:cell wall modification"/>
    <property type="evidence" value="ECO:0007669"/>
    <property type="project" value="UniProtKB-UniRule"/>
</dbReference>
<dbReference type="SUPFAM" id="SSF51126">
    <property type="entry name" value="Pectin lyase-like"/>
    <property type="match status" value="1"/>
</dbReference>
<dbReference type="Pfam" id="PF01095">
    <property type="entry name" value="Pectinesterase"/>
    <property type="match status" value="1"/>
</dbReference>
<comment type="similarity">
    <text evidence="3">In the N-terminal section; belongs to the PMEI family.</text>
</comment>
<dbReference type="GeneID" id="111011631"/>
<evidence type="ECO:0000256" key="3">
    <source>
        <dbReference type="ARBA" id="ARBA00006027"/>
    </source>
</evidence>
<comment type="similarity">
    <text evidence="4">In the C-terminal section; belongs to the pectinesterase family.</text>
</comment>
<name>A0A6J1CH86_MOMCH</name>
<feature type="domain" description="Pectinesterase inhibitor" evidence="10">
    <location>
        <begin position="63"/>
        <end position="209"/>
    </location>
</feature>
<dbReference type="InterPro" id="IPR006501">
    <property type="entry name" value="Pectinesterase_inhib_dom"/>
</dbReference>
<dbReference type="RefSeq" id="XP_022141175.1">
    <property type="nucleotide sequence ID" value="XM_022285483.1"/>
</dbReference>
<comment type="pathway">
    <text evidence="2 9">Glycan metabolism; pectin degradation; 2-dehydro-3-deoxy-D-gluconate from pectin: step 1/5.</text>
</comment>
<dbReference type="UniPathway" id="UPA00545">
    <property type="reaction ID" value="UER00823"/>
</dbReference>
<dbReference type="Proteomes" id="UP000504603">
    <property type="component" value="Unplaced"/>
</dbReference>
<evidence type="ECO:0000256" key="4">
    <source>
        <dbReference type="ARBA" id="ARBA00007786"/>
    </source>
</evidence>
<comment type="subcellular location">
    <subcellularLocation>
        <location evidence="1">Secreted</location>
        <location evidence="1">Cell wall</location>
    </subcellularLocation>
</comment>
<evidence type="ECO:0000256" key="2">
    <source>
        <dbReference type="ARBA" id="ARBA00005184"/>
    </source>
</evidence>
<evidence type="ECO:0000256" key="8">
    <source>
        <dbReference type="PROSITE-ProRule" id="PRU10040"/>
    </source>
</evidence>
<dbReference type="Gene3D" id="1.20.140.40">
    <property type="entry name" value="Invertase/pectin methylesterase inhibitor family protein"/>
    <property type="match status" value="1"/>
</dbReference>
<dbReference type="CDD" id="cd15798">
    <property type="entry name" value="PMEI-like_3"/>
    <property type="match status" value="1"/>
</dbReference>
<evidence type="ECO:0000313" key="11">
    <source>
        <dbReference type="Proteomes" id="UP000504603"/>
    </source>
</evidence>
<keyword evidence="5" id="KW-0964">Secreted</keyword>
<dbReference type="PANTHER" id="PTHR31707">
    <property type="entry name" value="PECTINESTERASE"/>
    <property type="match status" value="1"/>
</dbReference>
<gene>
    <name evidence="12" type="primary">LOC111011631</name>
</gene>
<dbReference type="InterPro" id="IPR033131">
    <property type="entry name" value="Pectinesterase_Asp_AS"/>
</dbReference>
<evidence type="ECO:0000259" key="10">
    <source>
        <dbReference type="SMART" id="SM00856"/>
    </source>
</evidence>
<dbReference type="PROSITE" id="PS00503">
    <property type="entry name" value="PECTINESTERASE_2"/>
    <property type="match status" value="1"/>
</dbReference>
<dbReference type="OrthoDB" id="2019149at2759"/>
<evidence type="ECO:0000313" key="12">
    <source>
        <dbReference type="RefSeq" id="XP_022141175.1"/>
    </source>
</evidence>
<dbReference type="InterPro" id="IPR011050">
    <property type="entry name" value="Pectin_lyase_fold/virulence"/>
</dbReference>
<accession>A0A6J1CH86</accession>
<dbReference type="KEGG" id="mcha:111011631"/>
<reference evidence="12" key="1">
    <citation type="submission" date="2025-08" db="UniProtKB">
        <authorList>
            <consortium name="RefSeq"/>
        </authorList>
    </citation>
    <scope>IDENTIFICATION</scope>
    <source>
        <strain evidence="12">OHB3-1</strain>
    </source>
</reference>
<dbReference type="InterPro" id="IPR012334">
    <property type="entry name" value="Pectin_lyas_fold"/>
</dbReference>
<dbReference type="GO" id="GO:0045490">
    <property type="term" value="P:pectin catabolic process"/>
    <property type="evidence" value="ECO:0007669"/>
    <property type="project" value="UniProtKB-UniRule"/>
</dbReference>
<dbReference type="GO" id="GO:0004857">
    <property type="term" value="F:enzyme inhibitor activity"/>
    <property type="evidence" value="ECO:0007669"/>
    <property type="project" value="InterPro"/>
</dbReference>
<dbReference type="Pfam" id="PF04043">
    <property type="entry name" value="PMEI"/>
    <property type="match status" value="1"/>
</dbReference>
<protein>
    <recommendedName>
        <fullName evidence="9">Pectinesterase</fullName>
        <ecNumber evidence="9">3.1.1.11</ecNumber>
    </recommendedName>
</protein>
<comment type="catalytic activity">
    <reaction evidence="9">
        <text>[(1-&gt;4)-alpha-D-galacturonosyl methyl ester](n) + n H2O = [(1-&gt;4)-alpha-D-galacturonosyl](n) + n methanol + n H(+)</text>
        <dbReference type="Rhea" id="RHEA:22380"/>
        <dbReference type="Rhea" id="RHEA-COMP:14570"/>
        <dbReference type="Rhea" id="RHEA-COMP:14573"/>
        <dbReference type="ChEBI" id="CHEBI:15377"/>
        <dbReference type="ChEBI" id="CHEBI:15378"/>
        <dbReference type="ChEBI" id="CHEBI:17790"/>
        <dbReference type="ChEBI" id="CHEBI:140522"/>
        <dbReference type="ChEBI" id="CHEBI:140523"/>
        <dbReference type="EC" id="3.1.1.11"/>
    </reaction>
</comment>
<feature type="active site" evidence="8">
    <location>
        <position position="395"/>
    </location>
</feature>
<sequence length="557" mass="62004">MFKPSQPVSPFHPNLALLPYITKPEVACLASSKQEPALLMEKSFGVLFFLLFFSLSSPAFSKHASNGIDWWCSKTTYPETCKYFFNHGSNAAPKDMSEFKKMVTKFAMERALRAESHAKGVGSKCRNEKEKAAWADCLELYQNTILQLNHTLDSSSKCTEFDIQTWLSTALTNLETCYTGFAEFNVSDHVLPLIMSNNVTKLISNSLAINNASAWPGKETYKEGFPSWLLGGDRRLLQSSSVKTDLVVAQDGSGDHRTVGAALEAAAKRKTGGRFVIHVKRGVYEENLEIGNKMKNIMLVGDGMRFTIITGSRSVRGGSTTFHSATVAVTGEGFIARGITFRNTAGPENHQAVALRSGADFSVFYRCGFEGYQDTLYVHSQRQFYKECYIYGTVDFIFGNAAVVLQNCMIYARRPMNGQKNAVTAQGRTDPNQNTGISIHNSRVMATDDLKQVESTVKTYLGRPWKEYSRTVFMQTYLDSLVDPAGWLEWDGEFALNTLYYGEYKNMGPGSSTSQRVKWRGYHIVTNSTEASKFTVQNFIAGQSWLPGTEVPFTPGL</sequence>
<dbReference type="SUPFAM" id="SSF101148">
    <property type="entry name" value="Plant invertase/pectin methylesterase inhibitor"/>
    <property type="match status" value="1"/>
</dbReference>
<proteinExistence type="inferred from homology"/>
<dbReference type="FunFam" id="2.160.20.10:FF:000001">
    <property type="entry name" value="Pectinesterase"/>
    <property type="match status" value="1"/>
</dbReference>
<keyword evidence="11" id="KW-1185">Reference proteome</keyword>
<keyword evidence="5" id="KW-0134">Cell wall</keyword>
<dbReference type="EC" id="3.1.1.11" evidence="9"/>
<dbReference type="InterPro" id="IPR035513">
    <property type="entry name" value="Invertase/methylesterase_inhib"/>
</dbReference>
<evidence type="ECO:0000256" key="6">
    <source>
        <dbReference type="ARBA" id="ARBA00022801"/>
    </source>
</evidence>
<evidence type="ECO:0000256" key="5">
    <source>
        <dbReference type="ARBA" id="ARBA00022512"/>
    </source>
</evidence>
<evidence type="ECO:0000256" key="7">
    <source>
        <dbReference type="ARBA" id="ARBA00023085"/>
    </source>
</evidence>
<dbReference type="InterPro" id="IPR000070">
    <property type="entry name" value="Pectinesterase_cat"/>
</dbReference>
<keyword evidence="6 9" id="KW-0378">Hydrolase</keyword>
<dbReference type="AlphaFoldDB" id="A0A6J1CH86"/>
<keyword evidence="7 9" id="KW-0063">Aspartyl esterase</keyword>